<dbReference type="SUPFAM" id="SSF53756">
    <property type="entry name" value="UDP-Glycosyltransferase/glycogen phosphorylase"/>
    <property type="match status" value="1"/>
</dbReference>
<evidence type="ECO:0000256" key="1">
    <source>
        <dbReference type="ARBA" id="ARBA00009995"/>
    </source>
</evidence>
<comment type="similarity">
    <text evidence="1 3">Belongs to the UDP-glycosyltransferase family.</text>
</comment>
<dbReference type="PANTHER" id="PTHR11926:SF1553">
    <property type="entry name" value="GLYCOSYLTRANSFERASE"/>
    <property type="match status" value="1"/>
</dbReference>
<name>A0ABR0WZ93_REHGL</name>
<dbReference type="Pfam" id="PF00201">
    <property type="entry name" value="UDPGT"/>
    <property type="match status" value="1"/>
</dbReference>
<comment type="caution">
    <text evidence="4">The sequence shown here is derived from an EMBL/GenBank/DDBJ whole genome shotgun (WGS) entry which is preliminary data.</text>
</comment>
<evidence type="ECO:0000256" key="2">
    <source>
        <dbReference type="ARBA" id="ARBA00022679"/>
    </source>
</evidence>
<proteinExistence type="inferred from homology"/>
<dbReference type="InterPro" id="IPR002213">
    <property type="entry name" value="UDP_glucos_trans"/>
</dbReference>
<evidence type="ECO:0000313" key="5">
    <source>
        <dbReference type="Proteomes" id="UP001318860"/>
    </source>
</evidence>
<dbReference type="PANTHER" id="PTHR11926">
    <property type="entry name" value="GLUCOSYL/GLUCURONOSYL TRANSFERASES"/>
    <property type="match status" value="1"/>
</dbReference>
<dbReference type="EMBL" id="JABTTQ020000007">
    <property type="protein sequence ID" value="KAK6151410.1"/>
    <property type="molecule type" value="Genomic_DNA"/>
</dbReference>
<accession>A0ABR0WZ93</accession>
<organism evidence="4 5">
    <name type="scientific">Rehmannia glutinosa</name>
    <name type="common">Chinese foxglove</name>
    <dbReference type="NCBI Taxonomy" id="99300"/>
    <lineage>
        <taxon>Eukaryota</taxon>
        <taxon>Viridiplantae</taxon>
        <taxon>Streptophyta</taxon>
        <taxon>Embryophyta</taxon>
        <taxon>Tracheophyta</taxon>
        <taxon>Spermatophyta</taxon>
        <taxon>Magnoliopsida</taxon>
        <taxon>eudicotyledons</taxon>
        <taxon>Gunneridae</taxon>
        <taxon>Pentapetalae</taxon>
        <taxon>asterids</taxon>
        <taxon>lamiids</taxon>
        <taxon>Lamiales</taxon>
        <taxon>Orobanchaceae</taxon>
        <taxon>Rehmannieae</taxon>
        <taxon>Rehmannia</taxon>
    </lineage>
</organism>
<keyword evidence="3" id="KW-0328">Glycosyltransferase</keyword>
<gene>
    <name evidence="4" type="ORF">DH2020_014045</name>
</gene>
<dbReference type="Gene3D" id="3.40.50.2000">
    <property type="entry name" value="Glycogen Phosphorylase B"/>
    <property type="match status" value="2"/>
</dbReference>
<evidence type="ECO:0008006" key="6">
    <source>
        <dbReference type="Google" id="ProtNLM"/>
    </source>
</evidence>
<keyword evidence="5" id="KW-1185">Reference proteome</keyword>
<evidence type="ECO:0000313" key="4">
    <source>
        <dbReference type="EMBL" id="KAK6151410.1"/>
    </source>
</evidence>
<dbReference type="CDD" id="cd03784">
    <property type="entry name" value="GT1_Gtf-like"/>
    <property type="match status" value="1"/>
</dbReference>
<dbReference type="Proteomes" id="UP001318860">
    <property type="component" value="Unassembled WGS sequence"/>
</dbReference>
<keyword evidence="2 3" id="KW-0808">Transferase</keyword>
<reference evidence="4 5" key="1">
    <citation type="journal article" date="2021" name="Comput. Struct. Biotechnol. J.">
        <title>De novo genome assembly of the potent medicinal plant Rehmannia glutinosa using nanopore technology.</title>
        <authorList>
            <person name="Ma L."/>
            <person name="Dong C."/>
            <person name="Song C."/>
            <person name="Wang X."/>
            <person name="Zheng X."/>
            <person name="Niu Y."/>
            <person name="Chen S."/>
            <person name="Feng W."/>
        </authorList>
    </citation>
    <scope>NUCLEOTIDE SEQUENCE [LARGE SCALE GENOMIC DNA]</scope>
    <source>
        <strain evidence="4">DH-2019</strain>
    </source>
</reference>
<evidence type="ECO:0000256" key="3">
    <source>
        <dbReference type="RuleBase" id="RU003718"/>
    </source>
</evidence>
<dbReference type="PROSITE" id="PS00375">
    <property type="entry name" value="UDPGT"/>
    <property type="match status" value="1"/>
</dbReference>
<dbReference type="InterPro" id="IPR035595">
    <property type="entry name" value="UDP_glycos_trans_CS"/>
</dbReference>
<protein>
    <recommendedName>
        <fullName evidence="6">Glycosyltransferase</fullName>
    </recommendedName>
</protein>
<sequence>MDTGEHKAHCLIVPLPFQGHINPMLQFAKRLTHKRVKTTLSLTRFILKTTNRLSAGSVSVRAISDGFDEGGRAQAKSSEEYQARFEQIGRQTLAELLLDLADSGQPVDCVVYDPFIPWVLDVAKGFGLLAAAFFTQSCAVDNIYYQVFRGELKLPIAGGEVAVPGLPLMKPDEMPSFIYVHGSYPATFQMLLNQFRNVDRADWIFINTFDKLEEEVLEWVTRFWRVKAIGPTIPSTYLDKRLQDDKEYGLNIFSSTTNTCVNWLNERQPKSVVYVSLGSLAQLTAEQTEELAWALTTCDKHFLWVVRSSEQAKLPTNFSEETSKNGLVVSWCPQLEVLAHEAVGCFITHCGWNSTLEGLSLGVPMVAMPQWTDRARTLSL</sequence>